<feature type="chain" id="PRO_5012508311" evidence="2">
    <location>
        <begin position="22"/>
        <end position="146"/>
    </location>
</feature>
<dbReference type="AlphaFoldDB" id="A0A1Y1YE13"/>
<dbReference type="Proteomes" id="UP000193498">
    <property type="component" value="Unassembled WGS sequence"/>
</dbReference>
<dbReference type="InParanoid" id="A0A1Y1YE13"/>
<evidence type="ECO:0000313" key="4">
    <source>
        <dbReference type="Proteomes" id="UP000193498"/>
    </source>
</evidence>
<comment type="caution">
    <text evidence="3">The sequence shown here is derived from an EMBL/GenBank/DDBJ whole genome shotgun (WGS) entry which is preliminary data.</text>
</comment>
<feature type="compositionally biased region" description="Polar residues" evidence="1">
    <location>
        <begin position="102"/>
        <end position="122"/>
    </location>
</feature>
<keyword evidence="2" id="KW-0732">Signal</keyword>
<sequence>MKSCLIIVSVVLSSVVAQANGKAVQVQDTKDCFNECDQNDGGCQSDCIKTHFVGGENSMSKSTVQPTDTNIPTSKSTEDSVATNTSLSTSISSQSMTSGATRASNPPTTTGPSRSASVNISSGETRNQVAMVTTGLLLSGLLWMQH</sequence>
<feature type="signal peptide" evidence="2">
    <location>
        <begin position="1"/>
        <end position="21"/>
    </location>
</feature>
<name>A0A1Y1YE13_9FUNG</name>
<gene>
    <name evidence="3" type="ORF">K493DRAFT_301031</name>
</gene>
<proteinExistence type="predicted"/>
<keyword evidence="4" id="KW-1185">Reference proteome</keyword>
<feature type="region of interest" description="Disordered" evidence="1">
    <location>
        <begin position="56"/>
        <end position="122"/>
    </location>
</feature>
<evidence type="ECO:0000256" key="1">
    <source>
        <dbReference type="SAM" id="MobiDB-lite"/>
    </source>
</evidence>
<organism evidence="3 4">
    <name type="scientific">Basidiobolus meristosporus CBS 931.73</name>
    <dbReference type="NCBI Taxonomy" id="1314790"/>
    <lineage>
        <taxon>Eukaryota</taxon>
        <taxon>Fungi</taxon>
        <taxon>Fungi incertae sedis</taxon>
        <taxon>Zoopagomycota</taxon>
        <taxon>Entomophthoromycotina</taxon>
        <taxon>Basidiobolomycetes</taxon>
        <taxon>Basidiobolales</taxon>
        <taxon>Basidiobolaceae</taxon>
        <taxon>Basidiobolus</taxon>
    </lineage>
</organism>
<evidence type="ECO:0000256" key="2">
    <source>
        <dbReference type="SAM" id="SignalP"/>
    </source>
</evidence>
<evidence type="ECO:0000313" key="3">
    <source>
        <dbReference type="EMBL" id="ORX96185.1"/>
    </source>
</evidence>
<dbReference type="EMBL" id="MCFE01000159">
    <property type="protein sequence ID" value="ORX96185.1"/>
    <property type="molecule type" value="Genomic_DNA"/>
</dbReference>
<feature type="compositionally biased region" description="Polar residues" evidence="1">
    <location>
        <begin position="57"/>
        <end position="82"/>
    </location>
</feature>
<protein>
    <submittedName>
        <fullName evidence="3">Uncharacterized protein</fullName>
    </submittedName>
</protein>
<feature type="compositionally biased region" description="Low complexity" evidence="1">
    <location>
        <begin position="83"/>
        <end position="101"/>
    </location>
</feature>
<accession>A0A1Y1YE13</accession>
<reference evidence="3 4" key="1">
    <citation type="submission" date="2016-07" db="EMBL/GenBank/DDBJ databases">
        <title>Pervasive Adenine N6-methylation of Active Genes in Fungi.</title>
        <authorList>
            <consortium name="DOE Joint Genome Institute"/>
            <person name="Mondo S.J."/>
            <person name="Dannebaum R.O."/>
            <person name="Kuo R.C."/>
            <person name="Labutti K."/>
            <person name="Haridas S."/>
            <person name="Kuo A."/>
            <person name="Salamov A."/>
            <person name="Ahrendt S.R."/>
            <person name="Lipzen A."/>
            <person name="Sullivan W."/>
            <person name="Andreopoulos W.B."/>
            <person name="Clum A."/>
            <person name="Lindquist E."/>
            <person name="Daum C."/>
            <person name="Ramamoorthy G.K."/>
            <person name="Gryganskyi A."/>
            <person name="Culley D."/>
            <person name="Magnuson J.K."/>
            <person name="James T.Y."/>
            <person name="O'Malley M.A."/>
            <person name="Stajich J.E."/>
            <person name="Spatafora J.W."/>
            <person name="Visel A."/>
            <person name="Grigoriev I.V."/>
        </authorList>
    </citation>
    <scope>NUCLEOTIDE SEQUENCE [LARGE SCALE GENOMIC DNA]</scope>
    <source>
        <strain evidence="3 4">CBS 931.73</strain>
    </source>
</reference>